<reference evidence="2" key="2">
    <citation type="submission" date="2015-01" db="EMBL/GenBank/DDBJ databases">
        <title>Evolutionary Origins and Diversification of the Mycorrhizal Mutualists.</title>
        <authorList>
            <consortium name="DOE Joint Genome Institute"/>
            <consortium name="Mycorrhizal Genomics Consortium"/>
            <person name="Kohler A."/>
            <person name="Kuo A."/>
            <person name="Nagy L.G."/>
            <person name="Floudas D."/>
            <person name="Copeland A."/>
            <person name="Barry K.W."/>
            <person name="Cichocki N."/>
            <person name="Veneault-Fourrey C."/>
            <person name="LaButti K."/>
            <person name="Lindquist E.A."/>
            <person name="Lipzen A."/>
            <person name="Lundell T."/>
            <person name="Morin E."/>
            <person name="Murat C."/>
            <person name="Riley R."/>
            <person name="Ohm R."/>
            <person name="Sun H."/>
            <person name="Tunlid A."/>
            <person name="Henrissat B."/>
            <person name="Grigoriev I.V."/>
            <person name="Hibbett D.S."/>
            <person name="Martin F."/>
        </authorList>
    </citation>
    <scope>NUCLEOTIDE SEQUENCE [LARGE SCALE GENOMIC DNA]</scope>
    <source>
        <strain evidence="2">MUT 4182</strain>
    </source>
</reference>
<accession>A0A0C3KS02</accession>
<protein>
    <submittedName>
        <fullName evidence="1">Uncharacterized protein</fullName>
    </submittedName>
</protein>
<sequence length="110" mass="12178">MESWEETNLGRGAMSGSYSQVLNFRHHQAWQGWRKKSESTSPSDSTALPTLLTSQGNISFSTFPGAICRRAAVCGCTVRSDRANLKLGSMGYRQAPMELFVRCLMTVVEI</sequence>
<proteinExistence type="predicted"/>
<evidence type="ECO:0000313" key="1">
    <source>
        <dbReference type="EMBL" id="KIO24228.1"/>
    </source>
</evidence>
<organism evidence="1 2">
    <name type="scientific">Tulasnella calospora MUT 4182</name>
    <dbReference type="NCBI Taxonomy" id="1051891"/>
    <lineage>
        <taxon>Eukaryota</taxon>
        <taxon>Fungi</taxon>
        <taxon>Dikarya</taxon>
        <taxon>Basidiomycota</taxon>
        <taxon>Agaricomycotina</taxon>
        <taxon>Agaricomycetes</taxon>
        <taxon>Cantharellales</taxon>
        <taxon>Tulasnellaceae</taxon>
        <taxon>Tulasnella</taxon>
    </lineage>
</organism>
<dbReference type="AlphaFoldDB" id="A0A0C3KS02"/>
<reference evidence="1 2" key="1">
    <citation type="submission" date="2014-04" db="EMBL/GenBank/DDBJ databases">
        <authorList>
            <consortium name="DOE Joint Genome Institute"/>
            <person name="Kuo A."/>
            <person name="Girlanda M."/>
            <person name="Perotto S."/>
            <person name="Kohler A."/>
            <person name="Nagy L.G."/>
            <person name="Floudas D."/>
            <person name="Copeland A."/>
            <person name="Barry K.W."/>
            <person name="Cichocki N."/>
            <person name="Veneault-Fourrey C."/>
            <person name="LaButti K."/>
            <person name="Lindquist E.A."/>
            <person name="Lipzen A."/>
            <person name="Lundell T."/>
            <person name="Morin E."/>
            <person name="Murat C."/>
            <person name="Sun H."/>
            <person name="Tunlid A."/>
            <person name="Henrissat B."/>
            <person name="Grigoriev I.V."/>
            <person name="Hibbett D.S."/>
            <person name="Martin F."/>
            <person name="Nordberg H.P."/>
            <person name="Cantor M.N."/>
            <person name="Hua S.X."/>
        </authorList>
    </citation>
    <scope>NUCLEOTIDE SEQUENCE [LARGE SCALE GENOMIC DNA]</scope>
    <source>
        <strain evidence="1 2">MUT 4182</strain>
    </source>
</reference>
<dbReference type="Proteomes" id="UP000054248">
    <property type="component" value="Unassembled WGS sequence"/>
</dbReference>
<evidence type="ECO:0000313" key="2">
    <source>
        <dbReference type="Proteomes" id="UP000054248"/>
    </source>
</evidence>
<dbReference type="EMBL" id="KN823065">
    <property type="protein sequence ID" value="KIO24228.1"/>
    <property type="molecule type" value="Genomic_DNA"/>
</dbReference>
<dbReference type="HOGENOM" id="CLU_2172916_0_0_1"/>
<keyword evidence="2" id="KW-1185">Reference proteome</keyword>
<name>A0A0C3KS02_9AGAM</name>
<gene>
    <name evidence="1" type="ORF">M407DRAFT_102857</name>
</gene>